<dbReference type="Proteomes" id="UP001530377">
    <property type="component" value="Unassembled WGS sequence"/>
</dbReference>
<dbReference type="Pfam" id="PF14312">
    <property type="entry name" value="FG-GAP_2"/>
    <property type="match status" value="2"/>
</dbReference>
<evidence type="ECO:0000313" key="7">
    <source>
        <dbReference type="Proteomes" id="UP001530377"/>
    </source>
</evidence>
<gene>
    <name evidence="6" type="ORF">ACHAXA_004768</name>
</gene>
<evidence type="ECO:0000313" key="6">
    <source>
        <dbReference type="EMBL" id="KAL3807643.1"/>
    </source>
</evidence>
<evidence type="ECO:0000256" key="5">
    <source>
        <dbReference type="SAM" id="MobiDB-lite"/>
    </source>
</evidence>
<dbReference type="SMART" id="SM00191">
    <property type="entry name" value="Int_alpha"/>
    <property type="match status" value="5"/>
</dbReference>
<dbReference type="EMBL" id="JALLPB020000604">
    <property type="protein sequence ID" value="KAL3807643.1"/>
    <property type="molecule type" value="Genomic_DNA"/>
</dbReference>
<sequence>SSALATQNRTNYGAKNPQVEVIGPITISPLPIAHRPSTSQGGDAMALSSPKKDMKDDNNDNFLDEEFLRHLPHPPLTTSAAADVIDTSASSASPPPSWKRLGATIVGDAAFDKLGNSVSLSADASTLAIGAPEHNDDMGYVKVYRIDNDGGDGVQLGQTIYGDAADNYFGDSVDITPDGTTIICGSSGFSGRPGYVRVFSLEGDIDLVTDNWKQIGQEIVGEANGDYFGRSVSISEDGKTIAVGAPNSDGNNGAHLGRVRIYCLADDGTSWEKIGQDIDGMAAGDSLGRSVSLSADGSIVAIGAPGNSNNGDYSGHVAVYRIDDEGSSWERLGQNIHGDNEDYFGYSVNLSPDGSTLAIGSPKYYGDGAGYVRVFSLSSGDDTDTFPWKQIGQDIVGFADNDRFGYSVSLSDDGRTLAVGARRGKGKNGIDSGIVRIYRMNDAEMNWIQIGDDIDGEAVFDLSGHSVSLSANGNKAAIGSPNNGDNGDYSGHVRVFRLK</sequence>
<dbReference type="Gene3D" id="2.130.10.130">
    <property type="entry name" value="Integrin alpha, N-terminal"/>
    <property type="match status" value="1"/>
</dbReference>
<dbReference type="PROSITE" id="PS51470">
    <property type="entry name" value="FG_GAP"/>
    <property type="match status" value="2"/>
</dbReference>
<dbReference type="InterPro" id="IPR013519">
    <property type="entry name" value="Int_alpha_beta-p"/>
</dbReference>
<feature type="region of interest" description="Disordered" evidence="5">
    <location>
        <begin position="30"/>
        <end position="56"/>
    </location>
</feature>
<name>A0ABD3R4K3_9STRA</name>
<feature type="repeat" description="FG-GAP" evidence="4">
    <location>
        <begin position="214"/>
        <end position="271"/>
    </location>
</feature>
<feature type="repeat" description="FG-GAP" evidence="4">
    <location>
        <begin position="390"/>
        <end position="447"/>
    </location>
</feature>
<keyword evidence="2" id="KW-0677">Repeat</keyword>
<comment type="caution">
    <text evidence="6">The sequence shown here is derived from an EMBL/GenBank/DDBJ whole genome shotgun (WGS) entry which is preliminary data.</text>
</comment>
<organism evidence="6 7">
    <name type="scientific">Cyclostephanos tholiformis</name>
    <dbReference type="NCBI Taxonomy" id="382380"/>
    <lineage>
        <taxon>Eukaryota</taxon>
        <taxon>Sar</taxon>
        <taxon>Stramenopiles</taxon>
        <taxon>Ochrophyta</taxon>
        <taxon>Bacillariophyta</taxon>
        <taxon>Coscinodiscophyceae</taxon>
        <taxon>Thalassiosirophycidae</taxon>
        <taxon>Stephanodiscales</taxon>
        <taxon>Stephanodiscaceae</taxon>
        <taxon>Cyclostephanos</taxon>
    </lineage>
</organism>
<evidence type="ECO:0000256" key="2">
    <source>
        <dbReference type="ARBA" id="ARBA00022737"/>
    </source>
</evidence>
<dbReference type="InterPro" id="IPR011043">
    <property type="entry name" value="Gal_Oxase/kelch_b-propeller"/>
</dbReference>
<dbReference type="PANTHER" id="PTHR36220:SF1">
    <property type="entry name" value="GAMMA TUBULIN COMPLEX COMPONENT C-TERMINAL DOMAIN-CONTAINING PROTEIN"/>
    <property type="match status" value="1"/>
</dbReference>
<keyword evidence="1" id="KW-0732">Signal</keyword>
<dbReference type="SUPFAM" id="SSF50965">
    <property type="entry name" value="Galactose oxidase, central domain"/>
    <property type="match status" value="1"/>
</dbReference>
<accession>A0ABD3R4K3</accession>
<evidence type="ECO:0000256" key="4">
    <source>
        <dbReference type="PROSITE-ProRule" id="PRU00803"/>
    </source>
</evidence>
<evidence type="ECO:0000256" key="1">
    <source>
        <dbReference type="ARBA" id="ARBA00022729"/>
    </source>
</evidence>
<keyword evidence="7" id="KW-1185">Reference proteome</keyword>
<dbReference type="InterPro" id="IPR028994">
    <property type="entry name" value="Integrin_alpha_N"/>
</dbReference>
<reference evidence="6 7" key="1">
    <citation type="submission" date="2024-10" db="EMBL/GenBank/DDBJ databases">
        <title>Updated reference genomes for cyclostephanoid diatoms.</title>
        <authorList>
            <person name="Roberts W.R."/>
            <person name="Alverson A.J."/>
        </authorList>
    </citation>
    <scope>NUCLEOTIDE SEQUENCE [LARGE SCALE GENOMIC DNA]</scope>
    <source>
        <strain evidence="6 7">AJA228-03</strain>
    </source>
</reference>
<dbReference type="PANTHER" id="PTHR36220">
    <property type="entry name" value="UNNAMED PRODUCT"/>
    <property type="match status" value="1"/>
</dbReference>
<keyword evidence="3" id="KW-0325">Glycoprotein</keyword>
<feature type="non-terminal residue" evidence="6">
    <location>
        <position position="1"/>
    </location>
</feature>
<dbReference type="InterPro" id="IPR013517">
    <property type="entry name" value="FG-GAP"/>
</dbReference>
<proteinExistence type="predicted"/>
<evidence type="ECO:0000256" key="3">
    <source>
        <dbReference type="ARBA" id="ARBA00023180"/>
    </source>
</evidence>
<dbReference type="AlphaFoldDB" id="A0ABD3R4K3"/>
<protein>
    <submittedName>
        <fullName evidence="6">Uncharacterized protein</fullName>
    </submittedName>
</protein>